<evidence type="ECO:0008006" key="4">
    <source>
        <dbReference type="Google" id="ProtNLM"/>
    </source>
</evidence>
<accession>A0A2S2CPB8</accession>
<dbReference type="AlphaFoldDB" id="A0A2S2CPB8"/>
<proteinExistence type="predicted"/>
<evidence type="ECO:0000313" key="2">
    <source>
        <dbReference type="EMBL" id="AWK86308.1"/>
    </source>
</evidence>
<sequence length="633" mass="64210">MSASRADRDPADPAPLRPVLAVLALPLLAGGLAVAVLTDGRPAFAQAAGGPIRLVPAPATPAPDASPIPEVPVAGPPAAQDARPLPSSGVPGESAADEANPIVKRPAAVRAEPLGAPDPDGAGPLTGAQGMGDQPWQGVARSAVLDLVADLPVATPSPAVKTLQRRLLLSAGSPAAKPEDPAPPHGFGALRVAKLAAMGDPRGAAGLAALLPQALADEATARALTDAELLSDAIDCPRAIERGKAFQAAYWVKLELLCRARGADRAAAGDLLPRLREVAEPTDPFLPVAESLAGGAPPAVRTLAEADALTLAALRTLRVALPADSLSLTDPARLAAVAASEATEPAVRATAGERAAASLFLDARALTDIYRTVQPKGDELLRMADVAARDRSARSRALLHQAMLGTMDGGRRVALARLAVELVEPPLLSGPVGNAATALLDTVSPTPDAAALAPSAARLYYALGRGDVARRWHELALRTGRSADVAWLWPMGAVLGLMRPDSLAGWLDEALRGADDPARGRVAGQLALLQATGFPVPEEAWVKATGAAPPAAPDRPPTADPVLWQRLTEASAAGRVGETVLASLLLLGEGGPAAAAPLVTARVVAALRGIGLEADARAIAREAAAVLAVPPGA</sequence>
<gene>
    <name evidence="2" type="ORF">DEW08_08685</name>
</gene>
<evidence type="ECO:0000313" key="3">
    <source>
        <dbReference type="Proteomes" id="UP000245629"/>
    </source>
</evidence>
<dbReference type="Proteomes" id="UP000245629">
    <property type="component" value="Chromosome 2"/>
</dbReference>
<keyword evidence="3" id="KW-1185">Reference proteome</keyword>
<feature type="compositionally biased region" description="Low complexity" evidence="1">
    <location>
        <begin position="112"/>
        <end position="128"/>
    </location>
</feature>
<feature type="region of interest" description="Disordered" evidence="1">
    <location>
        <begin position="112"/>
        <end position="134"/>
    </location>
</feature>
<dbReference type="RefSeq" id="WP_109326257.1">
    <property type="nucleotide sequence ID" value="NZ_CP029353.1"/>
</dbReference>
<feature type="region of interest" description="Disordered" evidence="1">
    <location>
        <begin position="55"/>
        <end position="99"/>
    </location>
</feature>
<organism evidence="2 3">
    <name type="scientific">Azospirillum thermophilum</name>
    <dbReference type="NCBI Taxonomy" id="2202148"/>
    <lineage>
        <taxon>Bacteria</taxon>
        <taxon>Pseudomonadati</taxon>
        <taxon>Pseudomonadota</taxon>
        <taxon>Alphaproteobacteria</taxon>
        <taxon>Rhodospirillales</taxon>
        <taxon>Azospirillaceae</taxon>
        <taxon>Azospirillum</taxon>
    </lineage>
</organism>
<dbReference type="EMBL" id="CP029353">
    <property type="protein sequence ID" value="AWK86308.1"/>
    <property type="molecule type" value="Genomic_DNA"/>
</dbReference>
<reference evidence="3" key="1">
    <citation type="submission" date="2018-05" db="EMBL/GenBank/DDBJ databases">
        <title>Azospirillum thermophila sp. nov., a novel isolated from hot spring.</title>
        <authorList>
            <person name="Zhao Z."/>
        </authorList>
    </citation>
    <scope>NUCLEOTIDE SEQUENCE [LARGE SCALE GENOMIC DNA]</scope>
    <source>
        <strain evidence="3">CFH 70021</strain>
    </source>
</reference>
<evidence type="ECO:0000256" key="1">
    <source>
        <dbReference type="SAM" id="MobiDB-lite"/>
    </source>
</evidence>
<dbReference type="KEGG" id="azz:DEW08_08685"/>
<name>A0A2S2CPB8_9PROT</name>
<dbReference type="OrthoDB" id="7294669at2"/>
<protein>
    <recommendedName>
        <fullName evidence="4">Antifreeze protein</fullName>
    </recommendedName>
</protein>
<feature type="compositionally biased region" description="Pro residues" evidence="1">
    <location>
        <begin position="58"/>
        <end position="70"/>
    </location>
</feature>